<keyword evidence="2" id="KW-1185">Reference proteome</keyword>
<evidence type="ECO:0000313" key="1">
    <source>
        <dbReference type="EMBL" id="KAJ8978183.1"/>
    </source>
</evidence>
<dbReference type="EMBL" id="JAPWTJ010000465">
    <property type="protein sequence ID" value="KAJ8978183.1"/>
    <property type="molecule type" value="Genomic_DNA"/>
</dbReference>
<organism evidence="1 2">
    <name type="scientific">Molorchus minor</name>
    <dbReference type="NCBI Taxonomy" id="1323400"/>
    <lineage>
        <taxon>Eukaryota</taxon>
        <taxon>Metazoa</taxon>
        <taxon>Ecdysozoa</taxon>
        <taxon>Arthropoda</taxon>
        <taxon>Hexapoda</taxon>
        <taxon>Insecta</taxon>
        <taxon>Pterygota</taxon>
        <taxon>Neoptera</taxon>
        <taxon>Endopterygota</taxon>
        <taxon>Coleoptera</taxon>
        <taxon>Polyphaga</taxon>
        <taxon>Cucujiformia</taxon>
        <taxon>Chrysomeloidea</taxon>
        <taxon>Cerambycidae</taxon>
        <taxon>Lamiinae</taxon>
        <taxon>Monochamini</taxon>
        <taxon>Molorchus</taxon>
    </lineage>
</organism>
<name>A0ABQ9JIY7_9CUCU</name>
<evidence type="ECO:0000313" key="2">
    <source>
        <dbReference type="Proteomes" id="UP001162164"/>
    </source>
</evidence>
<evidence type="ECO:0008006" key="3">
    <source>
        <dbReference type="Google" id="ProtNLM"/>
    </source>
</evidence>
<accession>A0ABQ9JIY7</accession>
<dbReference type="Proteomes" id="UP001162164">
    <property type="component" value="Unassembled WGS sequence"/>
</dbReference>
<sequence length="187" mass="21155">MEKECLEVRNDGEDGIEEYISEDDEERPCYGRRCTANEQCCIGSVCVDVDGVVGSCLFAYGRRVGEICLTDNDCESGLLCVEADKGISRVCRLPVHQDKQYSELCNMSNECDISRGLCCQLQRRHRQAPRKVSFNYEVKGVIFNLRDEILRNPFLVGAYTAYPIRKIPPPNFKTHACAQQLLSFIAI</sequence>
<comment type="caution">
    <text evidence="1">The sequence shown here is derived from an EMBL/GenBank/DDBJ whole genome shotgun (WGS) entry which is preliminary data.</text>
</comment>
<protein>
    <recommendedName>
        <fullName evidence="3">Prohormone-3</fullName>
    </recommendedName>
</protein>
<proteinExistence type="predicted"/>
<gene>
    <name evidence="1" type="ORF">NQ317_007986</name>
</gene>
<reference evidence="1" key="1">
    <citation type="journal article" date="2023" name="Insect Mol. Biol.">
        <title>Genome sequencing provides insights into the evolution of gene families encoding plant cell wall-degrading enzymes in longhorned beetles.</title>
        <authorList>
            <person name="Shin N.R."/>
            <person name="Okamura Y."/>
            <person name="Kirsch R."/>
            <person name="Pauchet Y."/>
        </authorList>
    </citation>
    <scope>NUCLEOTIDE SEQUENCE</scope>
    <source>
        <strain evidence="1">MMC_N1</strain>
    </source>
</reference>